<gene>
    <name evidence="2" type="ORF">QJ048_08905</name>
</gene>
<organism evidence="2 3">
    <name type="scientific">Pinibacter soli</name>
    <dbReference type="NCBI Taxonomy" id="3044211"/>
    <lineage>
        <taxon>Bacteria</taxon>
        <taxon>Pseudomonadati</taxon>
        <taxon>Bacteroidota</taxon>
        <taxon>Chitinophagia</taxon>
        <taxon>Chitinophagales</taxon>
        <taxon>Chitinophagaceae</taxon>
        <taxon>Pinibacter</taxon>
    </lineage>
</organism>
<evidence type="ECO:0000313" key="2">
    <source>
        <dbReference type="EMBL" id="MDI3319889.1"/>
    </source>
</evidence>
<dbReference type="EMBL" id="JASBRG010000005">
    <property type="protein sequence ID" value="MDI3319889.1"/>
    <property type="molecule type" value="Genomic_DNA"/>
</dbReference>
<accession>A0ABT6RDE2</accession>
<evidence type="ECO:0000256" key="1">
    <source>
        <dbReference type="SAM" id="Phobius"/>
    </source>
</evidence>
<dbReference type="RefSeq" id="WP_282333990.1">
    <property type="nucleotide sequence ID" value="NZ_JASBRG010000005.1"/>
</dbReference>
<keyword evidence="3" id="KW-1185">Reference proteome</keyword>
<name>A0ABT6RDE2_9BACT</name>
<keyword evidence="1" id="KW-0812">Transmembrane</keyword>
<proteinExistence type="predicted"/>
<protein>
    <submittedName>
        <fullName evidence="2">Uncharacterized protein</fullName>
    </submittedName>
</protein>
<dbReference type="Proteomes" id="UP001226434">
    <property type="component" value="Unassembled WGS sequence"/>
</dbReference>
<reference evidence="2 3" key="1">
    <citation type="submission" date="2023-05" db="EMBL/GenBank/DDBJ databases">
        <title>Genome sequence of Pinibacter sp. MAH-24.</title>
        <authorList>
            <person name="Huq M.A."/>
        </authorList>
    </citation>
    <scope>NUCLEOTIDE SEQUENCE [LARGE SCALE GENOMIC DNA]</scope>
    <source>
        <strain evidence="2 3">MAH-24</strain>
    </source>
</reference>
<feature type="transmembrane region" description="Helical" evidence="1">
    <location>
        <begin position="77"/>
        <end position="98"/>
    </location>
</feature>
<evidence type="ECO:0000313" key="3">
    <source>
        <dbReference type="Proteomes" id="UP001226434"/>
    </source>
</evidence>
<keyword evidence="1" id="KW-0472">Membrane</keyword>
<keyword evidence="1" id="KW-1133">Transmembrane helix</keyword>
<sequence length="289" mass="32357">MSEHLKNKLQQFEATPPKGLWDRIAVELDENRLYKDTSERLFNYETTPPAGIFDKVVTALERDLPQKETPVRKINTTFRWSVAAAILIALSTLGIFFLNNNKKDQSLATATKTNNLPPIHHQQITNHPPIVEADDNADDNADDGDNKSVKHLALNRILRSVHTTSIQNKNTETADVDFVSSKPTVQIVSSNIKASLSELASKFVVNGNYITVLGPNGELRKISMKIFNAMHAHTYTVASNSDNQNTVIENTAMEKKFSEWRTKIVQAGYAPNAFNGMDILNLKDLIREN</sequence>
<comment type="caution">
    <text evidence="2">The sequence shown here is derived from an EMBL/GenBank/DDBJ whole genome shotgun (WGS) entry which is preliminary data.</text>
</comment>